<dbReference type="Pfam" id="PF00356">
    <property type="entry name" value="LacI"/>
    <property type="match status" value="1"/>
</dbReference>
<dbReference type="AlphaFoldDB" id="A0A4Y9FYV2"/>
<reference evidence="5 6" key="1">
    <citation type="submission" date="2019-03" db="EMBL/GenBank/DDBJ databases">
        <title>Diversity of the mouse oral microbiome.</title>
        <authorList>
            <person name="Joseph S."/>
            <person name="Aduse-Opoku J."/>
            <person name="Curtis M."/>
            <person name="Wade W."/>
            <person name="Hashim A."/>
        </authorList>
    </citation>
    <scope>NUCLEOTIDE SEQUENCE [LARGE SCALE GENOMIC DNA]</scope>
    <source>
        <strain evidence="5 6">P1012</strain>
    </source>
</reference>
<dbReference type="EMBL" id="SPQB01000005">
    <property type="protein sequence ID" value="TFU33829.1"/>
    <property type="molecule type" value="Genomic_DNA"/>
</dbReference>
<dbReference type="PRINTS" id="PR00036">
    <property type="entry name" value="HTHLACI"/>
</dbReference>
<gene>
    <name evidence="5" type="ORF">E4U02_03990</name>
</gene>
<accession>A0A4Y9FYV2</accession>
<dbReference type="GO" id="GO:0000976">
    <property type="term" value="F:transcription cis-regulatory region binding"/>
    <property type="evidence" value="ECO:0007669"/>
    <property type="project" value="TreeGrafter"/>
</dbReference>
<proteinExistence type="predicted"/>
<dbReference type="SMART" id="SM00354">
    <property type="entry name" value="HTH_LACI"/>
    <property type="match status" value="1"/>
</dbReference>
<comment type="caution">
    <text evidence="5">The sequence shown here is derived from an EMBL/GenBank/DDBJ whole genome shotgun (WGS) entry which is preliminary data.</text>
</comment>
<evidence type="ECO:0000256" key="1">
    <source>
        <dbReference type="ARBA" id="ARBA00023015"/>
    </source>
</evidence>
<protein>
    <submittedName>
        <fullName evidence="5">LacI family transcriptional regulator</fullName>
    </submittedName>
</protein>
<dbReference type="InterPro" id="IPR000843">
    <property type="entry name" value="HTH_LacI"/>
</dbReference>
<dbReference type="SUPFAM" id="SSF47413">
    <property type="entry name" value="lambda repressor-like DNA-binding domains"/>
    <property type="match status" value="1"/>
</dbReference>
<feature type="domain" description="HTH lacI-type" evidence="4">
    <location>
        <begin position="5"/>
        <end position="59"/>
    </location>
</feature>
<dbReference type="PANTHER" id="PTHR30146">
    <property type="entry name" value="LACI-RELATED TRANSCRIPTIONAL REPRESSOR"/>
    <property type="match status" value="1"/>
</dbReference>
<evidence type="ECO:0000256" key="3">
    <source>
        <dbReference type="ARBA" id="ARBA00023163"/>
    </source>
</evidence>
<evidence type="ECO:0000313" key="5">
    <source>
        <dbReference type="EMBL" id="TFU33829.1"/>
    </source>
</evidence>
<dbReference type="Gene3D" id="1.10.260.40">
    <property type="entry name" value="lambda repressor-like DNA-binding domains"/>
    <property type="match status" value="1"/>
</dbReference>
<dbReference type="OrthoDB" id="123307at2"/>
<dbReference type="GO" id="GO:0003700">
    <property type="term" value="F:DNA-binding transcription factor activity"/>
    <property type="evidence" value="ECO:0007669"/>
    <property type="project" value="TreeGrafter"/>
</dbReference>
<evidence type="ECO:0000256" key="2">
    <source>
        <dbReference type="ARBA" id="ARBA00023125"/>
    </source>
</evidence>
<dbReference type="PANTHER" id="PTHR30146:SF109">
    <property type="entry name" value="HTH-TYPE TRANSCRIPTIONAL REGULATOR GALS"/>
    <property type="match status" value="1"/>
</dbReference>
<evidence type="ECO:0000259" key="4">
    <source>
        <dbReference type="PROSITE" id="PS50932"/>
    </source>
</evidence>
<dbReference type="InterPro" id="IPR010982">
    <property type="entry name" value="Lambda_DNA-bd_dom_sf"/>
</dbReference>
<keyword evidence="1" id="KW-0805">Transcription regulation</keyword>
<evidence type="ECO:0000313" key="6">
    <source>
        <dbReference type="Proteomes" id="UP000298358"/>
    </source>
</evidence>
<dbReference type="Proteomes" id="UP000298358">
    <property type="component" value="Unassembled WGS sequence"/>
</dbReference>
<sequence length="64" mass="6811">MTPRPTIRDVGRAAGVSHQTVSRVLNGSEAVHPATRERVVAAIEALGYTRNDSAAELARSRRGA</sequence>
<dbReference type="RefSeq" id="WP_135113415.1">
    <property type="nucleotide sequence ID" value="NZ_JADGLL010000005.1"/>
</dbReference>
<organism evidence="5 6">
    <name type="scientific">Microbacterium paludicola</name>
    <dbReference type="NCBI Taxonomy" id="300019"/>
    <lineage>
        <taxon>Bacteria</taxon>
        <taxon>Bacillati</taxon>
        <taxon>Actinomycetota</taxon>
        <taxon>Actinomycetes</taxon>
        <taxon>Micrococcales</taxon>
        <taxon>Microbacteriaceae</taxon>
        <taxon>Microbacterium</taxon>
    </lineage>
</organism>
<keyword evidence="6" id="KW-1185">Reference proteome</keyword>
<keyword evidence="3" id="KW-0804">Transcription</keyword>
<dbReference type="PROSITE" id="PS50932">
    <property type="entry name" value="HTH_LACI_2"/>
    <property type="match status" value="1"/>
</dbReference>
<dbReference type="CDD" id="cd01392">
    <property type="entry name" value="HTH_LacI"/>
    <property type="match status" value="1"/>
</dbReference>
<keyword evidence="2" id="KW-0238">DNA-binding</keyword>
<name>A0A4Y9FYV2_9MICO</name>